<evidence type="ECO:0000256" key="2">
    <source>
        <dbReference type="PROSITE-ProRule" id="PRU00196"/>
    </source>
</evidence>
<comment type="caution">
    <text evidence="2">Lacks conserved residue(s) required for the propagation of feature annotation.</text>
</comment>
<reference evidence="4 5" key="1">
    <citation type="journal article" date="2023" name="Sci. Data">
        <title>Genome assembly of the Korean intertidal mud-creeper Batillaria attramentaria.</title>
        <authorList>
            <person name="Patra A.K."/>
            <person name="Ho P.T."/>
            <person name="Jun S."/>
            <person name="Lee S.J."/>
            <person name="Kim Y."/>
            <person name="Won Y.J."/>
        </authorList>
    </citation>
    <scope>NUCLEOTIDE SEQUENCE [LARGE SCALE GENOMIC DNA]</scope>
    <source>
        <strain evidence="4">Wonlab-2016</strain>
    </source>
</reference>
<evidence type="ECO:0000313" key="4">
    <source>
        <dbReference type="EMBL" id="KAK7492494.1"/>
    </source>
</evidence>
<proteinExistence type="predicted"/>
<evidence type="ECO:0000259" key="3">
    <source>
        <dbReference type="PROSITE" id="PS50287"/>
    </source>
</evidence>
<dbReference type="PROSITE" id="PS50287">
    <property type="entry name" value="SRCR_2"/>
    <property type="match status" value="1"/>
</dbReference>
<comment type="caution">
    <text evidence="4">The sequence shown here is derived from an EMBL/GenBank/DDBJ whole genome shotgun (WGS) entry which is preliminary data.</text>
</comment>
<name>A0ABD0KZ40_9CAEN</name>
<feature type="domain" description="SRCR" evidence="3">
    <location>
        <begin position="38"/>
        <end position="73"/>
    </location>
</feature>
<dbReference type="EMBL" id="JACVVK020000103">
    <property type="protein sequence ID" value="KAK7492494.1"/>
    <property type="molecule type" value="Genomic_DNA"/>
</dbReference>
<keyword evidence="5" id="KW-1185">Reference proteome</keyword>
<dbReference type="InterPro" id="IPR001190">
    <property type="entry name" value="SRCR"/>
</dbReference>
<evidence type="ECO:0000256" key="1">
    <source>
        <dbReference type="ARBA" id="ARBA00023157"/>
    </source>
</evidence>
<evidence type="ECO:0000313" key="5">
    <source>
        <dbReference type="Proteomes" id="UP001519460"/>
    </source>
</evidence>
<accession>A0ABD0KZ40</accession>
<dbReference type="AlphaFoldDB" id="A0ABD0KZ40"/>
<dbReference type="Proteomes" id="UP001519460">
    <property type="component" value="Unassembled WGS sequence"/>
</dbReference>
<feature type="disulfide bond" evidence="2">
    <location>
        <begin position="41"/>
        <end position="51"/>
    </location>
</feature>
<dbReference type="InterPro" id="IPR036772">
    <property type="entry name" value="SRCR-like_dom_sf"/>
</dbReference>
<organism evidence="4 5">
    <name type="scientific">Batillaria attramentaria</name>
    <dbReference type="NCBI Taxonomy" id="370345"/>
    <lineage>
        <taxon>Eukaryota</taxon>
        <taxon>Metazoa</taxon>
        <taxon>Spiralia</taxon>
        <taxon>Lophotrochozoa</taxon>
        <taxon>Mollusca</taxon>
        <taxon>Gastropoda</taxon>
        <taxon>Caenogastropoda</taxon>
        <taxon>Sorbeoconcha</taxon>
        <taxon>Cerithioidea</taxon>
        <taxon>Batillariidae</taxon>
        <taxon>Batillaria</taxon>
    </lineage>
</organism>
<dbReference type="SUPFAM" id="SSF56487">
    <property type="entry name" value="SRCR-like"/>
    <property type="match status" value="1"/>
</dbReference>
<sequence>MIIITALFRKVQAAPQSASSEGPSPLRTGAMAPSCWMDVTCRGNESSILDCQHRGLGVVWFCDHSKDVGLDCLPPCNY</sequence>
<gene>
    <name evidence="4" type="ORF">BaRGS_00016367</name>
</gene>
<dbReference type="Gene3D" id="3.10.250.10">
    <property type="entry name" value="SRCR-like domain"/>
    <property type="match status" value="1"/>
</dbReference>
<dbReference type="Pfam" id="PF00530">
    <property type="entry name" value="SRCR"/>
    <property type="match status" value="1"/>
</dbReference>
<keyword evidence="1 2" id="KW-1015">Disulfide bond</keyword>
<protein>
    <recommendedName>
        <fullName evidence="3">SRCR domain-containing protein</fullName>
    </recommendedName>
</protein>